<dbReference type="EMBL" id="AUZJ01000043">
    <property type="protein sequence ID" value="ERF60199.1"/>
    <property type="molecule type" value="Genomic_DNA"/>
</dbReference>
<accession>U1GUC1</accession>
<name>U1GUC1_TRESO</name>
<keyword evidence="2 7" id="KW-0808">Transferase</keyword>
<organism evidence="7 9">
    <name type="scientific">Treponema socranskii subsp. socranskii VPI DR56BR1116 = ATCC 35536</name>
    <dbReference type="NCBI Taxonomy" id="1125725"/>
    <lineage>
        <taxon>Bacteria</taxon>
        <taxon>Pseudomonadati</taxon>
        <taxon>Spirochaetota</taxon>
        <taxon>Spirochaetia</taxon>
        <taxon>Spirochaetales</taxon>
        <taxon>Treponemataceae</taxon>
        <taxon>Treponema</taxon>
    </lineage>
</organism>
<protein>
    <recommendedName>
        <fullName evidence="1">pyridoxal kinase</fullName>
        <ecNumber evidence="1">2.7.1.35</ecNumber>
    </recommendedName>
</protein>
<dbReference type="PANTHER" id="PTHR10534">
    <property type="entry name" value="PYRIDOXAL KINASE"/>
    <property type="match status" value="1"/>
</dbReference>
<dbReference type="GO" id="GO:0005829">
    <property type="term" value="C:cytosol"/>
    <property type="evidence" value="ECO:0007669"/>
    <property type="project" value="TreeGrafter"/>
</dbReference>
<keyword evidence="10" id="KW-1185">Reference proteome</keyword>
<dbReference type="GO" id="GO:0008478">
    <property type="term" value="F:pyridoxal kinase activity"/>
    <property type="evidence" value="ECO:0007669"/>
    <property type="project" value="UniProtKB-EC"/>
</dbReference>
<keyword evidence="3" id="KW-0547">Nucleotide-binding</keyword>
<dbReference type="GO" id="GO:0009443">
    <property type="term" value="P:pyridoxal 5'-phosphate salvage"/>
    <property type="evidence" value="ECO:0007669"/>
    <property type="project" value="InterPro"/>
</dbReference>
<evidence type="ECO:0000256" key="1">
    <source>
        <dbReference type="ARBA" id="ARBA00012104"/>
    </source>
</evidence>
<dbReference type="Pfam" id="PF08543">
    <property type="entry name" value="Phos_pyr_kin"/>
    <property type="match status" value="1"/>
</dbReference>
<dbReference type="AlphaFoldDB" id="U1GUC1"/>
<dbReference type="InterPro" id="IPR004625">
    <property type="entry name" value="PyrdxlKinase"/>
</dbReference>
<dbReference type="CDD" id="cd01173">
    <property type="entry name" value="pyridoxal_pyridoxamine_kinase"/>
    <property type="match status" value="1"/>
</dbReference>
<gene>
    <name evidence="8" type="ORF">HMPREF0860_1485</name>
    <name evidence="7" type="ORF">HMPREF1325_2536</name>
</gene>
<dbReference type="eggNOG" id="COG2240">
    <property type="taxonomic scope" value="Bacteria"/>
</dbReference>
<evidence type="ECO:0000313" key="10">
    <source>
        <dbReference type="Proteomes" id="UP000016646"/>
    </source>
</evidence>
<keyword evidence="5" id="KW-0067">ATP-binding</keyword>
<dbReference type="PATRIC" id="fig|1125725.3.peg.1711"/>
<sequence length="329" mass="35945">MGAVFLSVFKIVPLTAKHNITTIVCNKITSDGVWNFCAAQSFFKKENTMKRIITVQDISCVGKCSLTVALPVISAMGVEAAILPTAVLSTHTAFKGFTFRDLTEDITPICDHWKKEKISFDAIYTGYLGSFEQLDLMKKMFADFGGKDVLVFVDPCMADNGKLYPGFTQEFAFAMAKLAGLADVIAPNMTEASFMLGVPYKAAGEYDEAYIKDMLKKLAALGAKRIVLKGIEFASEPGKIGIMSYDSESGAYTSYFHEKCATSFHGTGDIFASVCVGALMRGRSLEQSYALAADFVVESIKATVSHKDYNWYGVDFESAIPYLVKRLGA</sequence>
<dbReference type="STRING" id="1125725.HMPREF1325_2536"/>
<dbReference type="SUPFAM" id="SSF53613">
    <property type="entry name" value="Ribokinase-like"/>
    <property type="match status" value="1"/>
</dbReference>
<evidence type="ECO:0000313" key="9">
    <source>
        <dbReference type="Proteomes" id="UP000016412"/>
    </source>
</evidence>
<feature type="domain" description="Pyridoxamine kinase/Phosphomethylpyrimidine kinase" evidence="6">
    <location>
        <begin position="73"/>
        <end position="306"/>
    </location>
</feature>
<dbReference type="GO" id="GO:0005524">
    <property type="term" value="F:ATP binding"/>
    <property type="evidence" value="ECO:0007669"/>
    <property type="project" value="UniProtKB-KW"/>
</dbReference>
<dbReference type="EC" id="2.7.1.35" evidence="1"/>
<evidence type="ECO:0000313" key="8">
    <source>
        <dbReference type="EMBL" id="ERK04133.1"/>
    </source>
</evidence>
<comment type="caution">
    <text evidence="7">The sequence shown here is derived from an EMBL/GenBank/DDBJ whole genome shotgun (WGS) entry which is preliminary data.</text>
</comment>
<evidence type="ECO:0000313" key="7">
    <source>
        <dbReference type="EMBL" id="ERF60199.1"/>
    </source>
</evidence>
<dbReference type="InterPro" id="IPR013749">
    <property type="entry name" value="PM/HMP-P_kinase-1"/>
</dbReference>
<proteinExistence type="predicted"/>
<evidence type="ECO:0000256" key="4">
    <source>
        <dbReference type="ARBA" id="ARBA00022777"/>
    </source>
</evidence>
<dbReference type="Proteomes" id="UP000016412">
    <property type="component" value="Unassembled WGS sequence"/>
</dbReference>
<dbReference type="NCBIfam" id="NF005491">
    <property type="entry name" value="PRK07105.1"/>
    <property type="match status" value="1"/>
</dbReference>
<evidence type="ECO:0000259" key="6">
    <source>
        <dbReference type="Pfam" id="PF08543"/>
    </source>
</evidence>
<reference evidence="9 10" key="1">
    <citation type="submission" date="2013-08" db="EMBL/GenBank/DDBJ databases">
        <authorList>
            <person name="Durkin A.S."/>
            <person name="Haft D.R."/>
            <person name="McCorrison J."/>
            <person name="Torralba M."/>
            <person name="Gillis M."/>
            <person name="Haft D.H."/>
            <person name="Methe B."/>
            <person name="Sutton G."/>
            <person name="Nelson K.E."/>
        </authorList>
    </citation>
    <scope>NUCLEOTIDE SEQUENCE [LARGE SCALE GENOMIC DNA]</scope>
    <source>
        <strain evidence="8 10">ATCC 35536</strain>
        <strain evidence="7 9">VPI DR56BR1116</strain>
    </source>
</reference>
<evidence type="ECO:0000256" key="3">
    <source>
        <dbReference type="ARBA" id="ARBA00022741"/>
    </source>
</evidence>
<dbReference type="InterPro" id="IPR029056">
    <property type="entry name" value="Ribokinase-like"/>
</dbReference>
<dbReference type="EMBL" id="AVQI01000028">
    <property type="protein sequence ID" value="ERK04133.1"/>
    <property type="molecule type" value="Genomic_DNA"/>
</dbReference>
<dbReference type="Gene3D" id="3.40.1190.20">
    <property type="match status" value="1"/>
</dbReference>
<keyword evidence="4 7" id="KW-0418">Kinase</keyword>
<evidence type="ECO:0000256" key="5">
    <source>
        <dbReference type="ARBA" id="ARBA00022840"/>
    </source>
</evidence>
<dbReference type="Proteomes" id="UP000016646">
    <property type="component" value="Unassembled WGS sequence"/>
</dbReference>
<evidence type="ECO:0000256" key="2">
    <source>
        <dbReference type="ARBA" id="ARBA00022679"/>
    </source>
</evidence>
<dbReference type="PANTHER" id="PTHR10534:SF2">
    <property type="entry name" value="PYRIDOXAL KINASE"/>
    <property type="match status" value="1"/>
</dbReference>